<evidence type="ECO:0000313" key="3">
    <source>
        <dbReference type="EMBL" id="PKD30968.1"/>
    </source>
</evidence>
<evidence type="ECO:0000313" key="4">
    <source>
        <dbReference type="Proteomes" id="UP000233425"/>
    </source>
</evidence>
<dbReference type="Gene3D" id="1.10.1220.10">
    <property type="entry name" value="Met repressor-like"/>
    <property type="match status" value="1"/>
</dbReference>
<keyword evidence="2" id="KW-1277">Toxin-antitoxin system</keyword>
<organism evidence="3 4">
    <name type="scientific">Ruminococcus bromii</name>
    <dbReference type="NCBI Taxonomy" id="40518"/>
    <lineage>
        <taxon>Bacteria</taxon>
        <taxon>Bacillati</taxon>
        <taxon>Bacillota</taxon>
        <taxon>Clostridia</taxon>
        <taxon>Eubacteriales</taxon>
        <taxon>Oscillospiraceae</taxon>
        <taxon>Ruminococcus</taxon>
    </lineage>
</organism>
<comment type="caution">
    <text evidence="3">The sequence shown here is derived from an EMBL/GenBank/DDBJ whole genome shotgun (WGS) entry which is preliminary data.</text>
</comment>
<dbReference type="GO" id="GO:0000987">
    <property type="term" value="F:cis-regulatory region sequence-specific DNA binding"/>
    <property type="evidence" value="ECO:0007669"/>
    <property type="project" value="InterPro"/>
</dbReference>
<dbReference type="PANTHER" id="PTHR38781:SF1">
    <property type="entry name" value="ANTITOXIN DINJ-RELATED"/>
    <property type="match status" value="1"/>
</dbReference>
<dbReference type="Pfam" id="PF04221">
    <property type="entry name" value="RelB"/>
    <property type="match status" value="1"/>
</dbReference>
<dbReference type="GO" id="GO:0015643">
    <property type="term" value="F:toxic substance binding"/>
    <property type="evidence" value="ECO:0007669"/>
    <property type="project" value="InterPro"/>
</dbReference>
<dbReference type="AlphaFoldDB" id="A0A2N0UVK7"/>
<name>A0A2N0UVK7_9FIRM</name>
<dbReference type="NCBIfam" id="TIGR02384">
    <property type="entry name" value="RelB_DinJ"/>
    <property type="match status" value="1"/>
</dbReference>
<dbReference type="InterPro" id="IPR007337">
    <property type="entry name" value="RelB/DinJ"/>
</dbReference>
<evidence type="ECO:0000256" key="2">
    <source>
        <dbReference type="ARBA" id="ARBA00022649"/>
    </source>
</evidence>
<dbReference type="EMBL" id="NNSR01000042">
    <property type="protein sequence ID" value="PKD30968.1"/>
    <property type="molecule type" value="Genomic_DNA"/>
</dbReference>
<gene>
    <name evidence="3" type="primary">dinJ_1</name>
    <name evidence="3" type="ORF">RBATCC27255_00904</name>
</gene>
<evidence type="ECO:0000256" key="1">
    <source>
        <dbReference type="ARBA" id="ARBA00010562"/>
    </source>
</evidence>
<dbReference type="GO" id="GO:0006355">
    <property type="term" value="P:regulation of DNA-templated transcription"/>
    <property type="evidence" value="ECO:0007669"/>
    <property type="project" value="InterPro"/>
</dbReference>
<dbReference type="GeneID" id="93768670"/>
<protein>
    <submittedName>
        <fullName evidence="3">Antitoxin DinJ</fullName>
    </submittedName>
</protein>
<sequence length="90" mass="10100">MATTNLNVRVDENLKKTADTLLNELGLNMSTAINIYLKQIVRENGIPFEIKLDKPNAETLQAMQDVREGKNLHGPFNSLSELMEDLNADD</sequence>
<dbReference type="InterPro" id="IPR013321">
    <property type="entry name" value="Arc_rbn_hlx_hlx"/>
</dbReference>
<accession>A0A2N0UVK7</accession>
<keyword evidence="4" id="KW-1185">Reference proteome</keyword>
<proteinExistence type="inferred from homology"/>
<dbReference type="InterPro" id="IPR026262">
    <property type="entry name" value="DinJ"/>
</dbReference>
<dbReference type="PIRSF" id="PIRSF003108">
    <property type="entry name" value="DinJ"/>
    <property type="match status" value="1"/>
</dbReference>
<reference evidence="3" key="1">
    <citation type="journal article" date="2018" name="Environ. Microbiol.">
        <title>Sporulation capability and amylosome conservation among diverse human colonic and rumen isolates of the keystone starch-degrader Ruminococcus bromii.</title>
        <authorList>
            <person name="Mukhopadhya I."/>
            <person name="Morais S."/>
            <person name="Laverde-Gomez J."/>
            <person name="Sheridan P.O."/>
            <person name="Walker A.W."/>
            <person name="Kelly W."/>
            <person name="Klieve A.V."/>
            <person name="Ouwerkerk D."/>
            <person name="Duncan S.H."/>
            <person name="Louis P."/>
            <person name="Koropatkin N."/>
            <person name="Cockburn D."/>
            <person name="Kibler R."/>
            <person name="Cooper P.J."/>
            <person name="Sandoval C."/>
            <person name="Crost E."/>
            <person name="Juge N."/>
            <person name="Bayer E.A."/>
            <person name="Flint H.J."/>
        </authorList>
    </citation>
    <scope>NUCLEOTIDE SEQUENCE [LARGE SCALE GENOMIC DNA]</scope>
    <source>
        <strain evidence="3">ATCC 27255</strain>
    </source>
</reference>
<dbReference type="PANTHER" id="PTHR38781">
    <property type="entry name" value="ANTITOXIN DINJ-RELATED"/>
    <property type="match status" value="1"/>
</dbReference>
<dbReference type="Proteomes" id="UP000233425">
    <property type="component" value="Unassembled WGS sequence"/>
</dbReference>
<dbReference type="GO" id="GO:0044010">
    <property type="term" value="P:single-species biofilm formation"/>
    <property type="evidence" value="ECO:0007669"/>
    <property type="project" value="InterPro"/>
</dbReference>
<comment type="similarity">
    <text evidence="1">Belongs to the RelB/DinJ antitoxin family.</text>
</comment>
<dbReference type="GO" id="GO:0006351">
    <property type="term" value="P:DNA-templated transcription"/>
    <property type="evidence" value="ECO:0007669"/>
    <property type="project" value="TreeGrafter"/>
</dbReference>
<dbReference type="RefSeq" id="WP_021883366.1">
    <property type="nucleotide sequence ID" value="NZ_CABMMZ010000042.1"/>
</dbReference>